<evidence type="ECO:0000313" key="3">
    <source>
        <dbReference type="Proteomes" id="UP000215483"/>
    </source>
</evidence>
<evidence type="ECO:0000259" key="1">
    <source>
        <dbReference type="Pfam" id="PF14040"/>
    </source>
</evidence>
<proteinExistence type="predicted"/>
<keyword evidence="3" id="KW-1185">Reference proteome</keyword>
<organism evidence="2 3">
    <name type="scientific">Streptomyces diastatochromogenes</name>
    <dbReference type="NCBI Taxonomy" id="42236"/>
    <lineage>
        <taxon>Bacteria</taxon>
        <taxon>Bacillati</taxon>
        <taxon>Actinomycetota</taxon>
        <taxon>Actinomycetes</taxon>
        <taxon>Kitasatosporales</taxon>
        <taxon>Streptomycetaceae</taxon>
        <taxon>Streptomyces</taxon>
    </lineage>
</organism>
<protein>
    <recommendedName>
        <fullName evidence="1">Deoxyribonuclease NucA/NucB domain-containing protein</fullName>
    </recommendedName>
</protein>
<feature type="domain" description="Deoxyribonuclease NucA/NucB" evidence="1">
    <location>
        <begin position="16"/>
        <end position="77"/>
    </location>
</feature>
<evidence type="ECO:0000313" key="2">
    <source>
        <dbReference type="EMBL" id="OXY93451.1"/>
    </source>
</evidence>
<dbReference type="RefSeq" id="WP_094218502.1">
    <property type="nucleotide sequence ID" value="NZ_MCGQ01000019.1"/>
</dbReference>
<dbReference type="OrthoDB" id="2751008at2"/>
<comment type="caution">
    <text evidence="2">The sequence shown here is derived from an EMBL/GenBank/DDBJ whole genome shotgun (WGS) entry which is preliminary data.</text>
</comment>
<sequence>MSRTTAFARRSRGLLTGYFRECDEFPFASTYEGAAGSRYNPRQDPLNFSVMPVSKDSNGAAGNLLAQYYKLNRIIDGPDDGFMVKITS</sequence>
<accession>A0A233SCT2</accession>
<dbReference type="AlphaFoldDB" id="A0A233SCT2"/>
<dbReference type="EMBL" id="MCGQ01000019">
    <property type="protein sequence ID" value="OXY93451.1"/>
    <property type="molecule type" value="Genomic_DNA"/>
</dbReference>
<reference evidence="2 3" key="1">
    <citation type="submission" date="2016-07" db="EMBL/GenBank/DDBJ databases">
        <title>Draft genome of Streptomyces diastatochromogenes.</title>
        <authorList>
            <person name="Podduturi R."/>
            <person name="Lukassen M.B."/>
            <person name="Clausen N."/>
            <person name="Nielsen J.L."/>
            <person name="Jorgensen N.O."/>
        </authorList>
    </citation>
    <scope>NUCLEOTIDE SEQUENCE [LARGE SCALE GENOMIC DNA]</scope>
    <source>
        <strain evidence="2 3">DSM 40608</strain>
    </source>
</reference>
<dbReference type="InterPro" id="IPR029476">
    <property type="entry name" value="DNase_NucA_NucB"/>
</dbReference>
<dbReference type="Pfam" id="PF14040">
    <property type="entry name" value="DNase_NucA_NucB"/>
    <property type="match status" value="1"/>
</dbReference>
<name>A0A233SCT2_STRDA</name>
<dbReference type="Proteomes" id="UP000215483">
    <property type="component" value="Unassembled WGS sequence"/>
</dbReference>
<gene>
    <name evidence="2" type="ORF">BEK98_22320</name>
</gene>